<proteinExistence type="predicted"/>
<dbReference type="EMBL" id="JAJSOF020000037">
    <property type="protein sequence ID" value="KAJ4428560.1"/>
    <property type="molecule type" value="Genomic_DNA"/>
</dbReference>
<evidence type="ECO:0000313" key="1">
    <source>
        <dbReference type="EMBL" id="KAJ4428560.1"/>
    </source>
</evidence>
<gene>
    <name evidence="1" type="ORF">ANN_24604</name>
</gene>
<sequence>MVERRKNKGSKRDDWYDDECRVAKKMAEEALRVFRRVGNDESRIRYVQLRRNYKDIIQLKKINWELRKAGELSRVVENGDISEMWHTIKRIRGGDG</sequence>
<dbReference type="Proteomes" id="UP001148838">
    <property type="component" value="Unassembled WGS sequence"/>
</dbReference>
<protein>
    <submittedName>
        <fullName evidence="1">Uncharacterized protein</fullName>
    </submittedName>
</protein>
<reference evidence="1 2" key="1">
    <citation type="journal article" date="2022" name="Allergy">
        <title>Genome assembly and annotation of Periplaneta americana reveal a comprehensive cockroach allergen profile.</title>
        <authorList>
            <person name="Wang L."/>
            <person name="Xiong Q."/>
            <person name="Saelim N."/>
            <person name="Wang L."/>
            <person name="Nong W."/>
            <person name="Wan A.T."/>
            <person name="Shi M."/>
            <person name="Liu X."/>
            <person name="Cao Q."/>
            <person name="Hui J.H.L."/>
            <person name="Sookrung N."/>
            <person name="Leung T.F."/>
            <person name="Tungtrongchitr A."/>
            <person name="Tsui S.K.W."/>
        </authorList>
    </citation>
    <scope>NUCLEOTIDE SEQUENCE [LARGE SCALE GENOMIC DNA]</scope>
    <source>
        <strain evidence="1">PWHHKU_190912</strain>
    </source>
</reference>
<name>A0ABQ8S3S6_PERAM</name>
<organism evidence="1 2">
    <name type="scientific">Periplaneta americana</name>
    <name type="common">American cockroach</name>
    <name type="synonym">Blatta americana</name>
    <dbReference type="NCBI Taxonomy" id="6978"/>
    <lineage>
        <taxon>Eukaryota</taxon>
        <taxon>Metazoa</taxon>
        <taxon>Ecdysozoa</taxon>
        <taxon>Arthropoda</taxon>
        <taxon>Hexapoda</taxon>
        <taxon>Insecta</taxon>
        <taxon>Pterygota</taxon>
        <taxon>Neoptera</taxon>
        <taxon>Polyneoptera</taxon>
        <taxon>Dictyoptera</taxon>
        <taxon>Blattodea</taxon>
        <taxon>Blattoidea</taxon>
        <taxon>Blattidae</taxon>
        <taxon>Blattinae</taxon>
        <taxon>Periplaneta</taxon>
    </lineage>
</organism>
<keyword evidence="2" id="KW-1185">Reference proteome</keyword>
<comment type="caution">
    <text evidence="1">The sequence shown here is derived from an EMBL/GenBank/DDBJ whole genome shotgun (WGS) entry which is preliminary data.</text>
</comment>
<evidence type="ECO:0000313" key="2">
    <source>
        <dbReference type="Proteomes" id="UP001148838"/>
    </source>
</evidence>
<accession>A0ABQ8S3S6</accession>